<dbReference type="OrthoDB" id="7019976at2"/>
<comment type="caution">
    <text evidence="4">The sequence shown here is derived from an EMBL/GenBank/DDBJ whole genome shotgun (WGS) entry which is preliminary data.</text>
</comment>
<dbReference type="InterPro" id="IPR055259">
    <property type="entry name" value="YkvP/CgeB_Glyco_trans-like"/>
</dbReference>
<dbReference type="Pfam" id="PF12996">
    <property type="entry name" value="DUF3880"/>
    <property type="match status" value="1"/>
</dbReference>
<name>A0A255II83_9FIRM</name>
<organism evidence="4 5">
    <name type="scientific">Lachnotalea glycerini</name>
    <dbReference type="NCBI Taxonomy" id="1763509"/>
    <lineage>
        <taxon>Bacteria</taxon>
        <taxon>Bacillati</taxon>
        <taxon>Bacillota</taxon>
        <taxon>Clostridia</taxon>
        <taxon>Lachnospirales</taxon>
        <taxon>Lachnospiraceae</taxon>
        <taxon>Lachnotalea</taxon>
    </lineage>
</organism>
<dbReference type="Proteomes" id="UP000247523">
    <property type="component" value="Unassembled WGS sequence"/>
</dbReference>
<dbReference type="Gene3D" id="3.40.50.2000">
    <property type="entry name" value="Glycogen Phosphorylase B"/>
    <property type="match status" value="1"/>
</dbReference>
<gene>
    <name evidence="3" type="ORF">C8E03_105120</name>
    <name evidence="4" type="ORF">CG710_013680</name>
</gene>
<dbReference type="EMBL" id="QICS01000005">
    <property type="protein sequence ID" value="PXV90212.1"/>
    <property type="molecule type" value="Genomic_DNA"/>
</dbReference>
<accession>A0A255II83</accession>
<dbReference type="Pfam" id="PF13524">
    <property type="entry name" value="Glyco_trans_1_2"/>
    <property type="match status" value="1"/>
</dbReference>
<dbReference type="SUPFAM" id="SSF53756">
    <property type="entry name" value="UDP-Glycosyltransferase/glycogen phosphorylase"/>
    <property type="match status" value="1"/>
</dbReference>
<feature type="domain" description="Spore protein YkvP/CgeB glycosyl transferase-like" evidence="2">
    <location>
        <begin position="277"/>
        <end position="383"/>
    </location>
</feature>
<protein>
    <submittedName>
        <fullName evidence="3">Spore maturation protein CgeB</fullName>
    </submittedName>
</protein>
<reference evidence="4" key="3">
    <citation type="submission" date="2018-07" db="EMBL/GenBank/DDBJ databases">
        <authorList>
            <person name="Quirk P.G."/>
            <person name="Krulwich T.A."/>
        </authorList>
    </citation>
    <scope>NUCLEOTIDE SEQUENCE</scope>
    <source>
        <strain evidence="4">CCRI-19302</strain>
    </source>
</reference>
<proteinExistence type="predicted"/>
<evidence type="ECO:0000259" key="2">
    <source>
        <dbReference type="Pfam" id="PF13524"/>
    </source>
</evidence>
<evidence type="ECO:0000259" key="1">
    <source>
        <dbReference type="Pfam" id="PF12996"/>
    </source>
</evidence>
<evidence type="ECO:0000313" key="6">
    <source>
        <dbReference type="Proteomes" id="UP000247523"/>
    </source>
</evidence>
<dbReference type="Proteomes" id="UP000216411">
    <property type="component" value="Unassembled WGS sequence"/>
</dbReference>
<dbReference type="AlphaFoldDB" id="A0A255II83"/>
<dbReference type="InterPro" id="IPR024542">
    <property type="entry name" value="YkvP_N"/>
</dbReference>
<evidence type="ECO:0000313" key="3">
    <source>
        <dbReference type="EMBL" id="PXV90212.1"/>
    </source>
</evidence>
<sequence>MKILYLYQLDSTKIDIPFALSELGHEVHFIDAMLTDSFQNELIQEKIIQEVQSNPCECVITFNFYPYVSKACELLHLPYVAWLFDSPVMYTYTPSILNSCNYIFCFDKILCNELIKIGIQKVFYMPLAANTSRLDSLSMTEDEFSKYNHDISFVGRLFQDNNFNKFYNQINSSFMEYFNQLFQLQYMTPNQNIFYSMLSEKAINLFQKLIPNNLLEDYPLCEIKKCYSDIMLSRKFTELQRTNILDLISKYNTIHIYTDSDISMLTNVVNMGGIESISEAPKLFYASKINLNFTQISIQSGLPLRVFDIIGTGGFLISNAQSEFNDLFTPGEDVILYHNPEELIELINYYLTHDKERKEIAHNGYVRIKSEHTYTNRLEQILQIVTAHSL</sequence>
<dbReference type="EMBL" id="NOKA02000032">
    <property type="protein sequence ID" value="RDY30609.1"/>
    <property type="molecule type" value="Genomic_DNA"/>
</dbReference>
<feature type="domain" description="Spore protein YkvP N-terminal" evidence="1">
    <location>
        <begin position="82"/>
        <end position="157"/>
    </location>
</feature>
<evidence type="ECO:0000313" key="5">
    <source>
        <dbReference type="Proteomes" id="UP000216411"/>
    </source>
</evidence>
<reference evidence="3 6" key="2">
    <citation type="submission" date="2018-05" db="EMBL/GenBank/DDBJ databases">
        <title>Genomic Encyclopedia of Type Strains, Phase IV (KMG-IV): sequencing the most valuable type-strain genomes for metagenomic binning, comparative biology and taxonomic classification.</title>
        <authorList>
            <person name="Goeker M."/>
        </authorList>
    </citation>
    <scope>NUCLEOTIDE SEQUENCE [LARGE SCALE GENOMIC DNA]</scope>
    <source>
        <strain evidence="3 6">DSM 28816</strain>
    </source>
</reference>
<dbReference type="RefSeq" id="WP_094377595.1">
    <property type="nucleotide sequence ID" value="NZ_NOKA02000032.1"/>
</dbReference>
<reference evidence="4 5" key="1">
    <citation type="journal article" date="2017" name="Genome Announc.">
        <title>Draft Genome Sequence of a Sporulating and Motile Strain of Lachnotalea glycerini Isolated from Water in Quebec City, Canada.</title>
        <authorList>
            <person name="Maheux A.F."/>
            <person name="Boudreau D.K."/>
            <person name="Berube E."/>
            <person name="Boissinot M."/>
            <person name="Raymond F."/>
            <person name="Brodeur S."/>
            <person name="Corbeil J."/>
            <person name="Isabel S."/>
            <person name="Omar R.F."/>
            <person name="Bergeron M.G."/>
        </authorList>
    </citation>
    <scope>NUCLEOTIDE SEQUENCE [LARGE SCALE GENOMIC DNA]</scope>
    <source>
        <strain evidence="4 5">CCRI-19302</strain>
    </source>
</reference>
<evidence type="ECO:0000313" key="4">
    <source>
        <dbReference type="EMBL" id="RDY30609.1"/>
    </source>
</evidence>
<keyword evidence="5" id="KW-1185">Reference proteome</keyword>